<dbReference type="AlphaFoldDB" id="A0A9P7Z1Z8"/>
<comment type="caution">
    <text evidence="1">The sequence shown here is derived from an EMBL/GenBank/DDBJ whole genome shotgun (WGS) entry which is preliminary data.</text>
</comment>
<proteinExistence type="predicted"/>
<reference evidence="1" key="1">
    <citation type="journal article" date="2021" name="IMA Fungus">
        <title>Genomic characterization of three marine fungi, including Emericellopsis atlantica sp. nov. with signatures of a generalist lifestyle and marine biomass degradation.</title>
        <authorList>
            <person name="Hagestad O.C."/>
            <person name="Hou L."/>
            <person name="Andersen J.H."/>
            <person name="Hansen E.H."/>
            <person name="Altermark B."/>
            <person name="Li C."/>
            <person name="Kuhnert E."/>
            <person name="Cox R.J."/>
            <person name="Crous P.W."/>
            <person name="Spatafora J.W."/>
            <person name="Lail K."/>
            <person name="Amirebrahimi M."/>
            <person name="Lipzen A."/>
            <person name="Pangilinan J."/>
            <person name="Andreopoulos W."/>
            <person name="Hayes R.D."/>
            <person name="Ng V."/>
            <person name="Grigoriev I.V."/>
            <person name="Jackson S.A."/>
            <person name="Sutton T.D.S."/>
            <person name="Dobson A.D.W."/>
            <person name="Rama T."/>
        </authorList>
    </citation>
    <scope>NUCLEOTIDE SEQUENCE</scope>
    <source>
        <strain evidence="1">TRa3180A</strain>
    </source>
</reference>
<dbReference type="Proteomes" id="UP000887226">
    <property type="component" value="Unassembled WGS sequence"/>
</dbReference>
<gene>
    <name evidence="1" type="ORF">BJ878DRAFT_542598</name>
</gene>
<keyword evidence="2" id="KW-1185">Reference proteome</keyword>
<evidence type="ECO:0000313" key="1">
    <source>
        <dbReference type="EMBL" id="KAG9244103.1"/>
    </source>
</evidence>
<protein>
    <submittedName>
        <fullName evidence="1">Uncharacterized protein</fullName>
    </submittedName>
</protein>
<name>A0A9P7Z1Z8_9HELO</name>
<organism evidence="1 2">
    <name type="scientific">Calycina marina</name>
    <dbReference type="NCBI Taxonomy" id="1763456"/>
    <lineage>
        <taxon>Eukaryota</taxon>
        <taxon>Fungi</taxon>
        <taxon>Dikarya</taxon>
        <taxon>Ascomycota</taxon>
        <taxon>Pezizomycotina</taxon>
        <taxon>Leotiomycetes</taxon>
        <taxon>Helotiales</taxon>
        <taxon>Pezizellaceae</taxon>
        <taxon>Calycina</taxon>
    </lineage>
</organism>
<evidence type="ECO:0000313" key="2">
    <source>
        <dbReference type="Proteomes" id="UP000887226"/>
    </source>
</evidence>
<accession>A0A9P7Z1Z8</accession>
<dbReference type="EMBL" id="MU253928">
    <property type="protein sequence ID" value="KAG9244103.1"/>
    <property type="molecule type" value="Genomic_DNA"/>
</dbReference>
<sequence length="76" mass="8743">MLFVSPSPEGEYKAVKDVETKYQYGHVVAEEFPCGEIKNWLDRVLGMLVEMPLSFMEEVDFASDISLNVFTEEIYT</sequence>
<dbReference type="OrthoDB" id="14911at2759"/>